<dbReference type="InterPro" id="IPR015797">
    <property type="entry name" value="NUDIX_hydrolase-like_dom_sf"/>
</dbReference>
<dbReference type="OrthoDB" id="8594221at2"/>
<dbReference type="GO" id="GO:0004787">
    <property type="term" value="F:thiamine diphosphate phosphatase activity"/>
    <property type="evidence" value="ECO:0007669"/>
    <property type="project" value="InterPro"/>
</dbReference>
<dbReference type="EC" id="3.6.1.-" evidence="4"/>
<dbReference type="EMBL" id="LUUI01000117">
    <property type="protein sequence ID" value="OAI13645.1"/>
    <property type="molecule type" value="Genomic_DNA"/>
</dbReference>
<dbReference type="Proteomes" id="UP000078476">
    <property type="component" value="Unassembled WGS sequence"/>
</dbReference>
<dbReference type="Gene3D" id="3.90.79.10">
    <property type="entry name" value="Nucleoside Triphosphate Pyrophosphohydrolase"/>
    <property type="match status" value="1"/>
</dbReference>
<name>A0A177N723_9GAMM</name>
<dbReference type="GO" id="GO:0017111">
    <property type="term" value="F:ribonucleoside triphosphate phosphatase activity"/>
    <property type="evidence" value="ECO:0007669"/>
    <property type="project" value="InterPro"/>
</dbReference>
<sequence>MVWKPHVTVAAVIENNAHFLLVEETTDNGIAFNQPAGHLEAGEDLITAVKREVAEETAWQFEPEAVVAIQLWRRTPDFPSFMRFCFTGKVHSYDPNQKLDDDIIAAHWLSRDDILQKQHQLRSPLVLLTVDEYLKGQRHPLSILQSFLDLA</sequence>
<protein>
    <recommendedName>
        <fullName evidence="3 4">Phosphatase NudJ</fullName>
        <ecNumber evidence="4">3.6.1.-</ecNumber>
    </recommendedName>
</protein>
<evidence type="ECO:0000256" key="1">
    <source>
        <dbReference type="ARBA" id="ARBA00007608"/>
    </source>
</evidence>
<dbReference type="SUPFAM" id="SSF55811">
    <property type="entry name" value="Nudix"/>
    <property type="match status" value="1"/>
</dbReference>
<keyword evidence="4" id="KW-0460">Magnesium</keyword>
<gene>
    <name evidence="4" type="primary">nudJ</name>
    <name evidence="6" type="ORF">A1359_11935</name>
</gene>
<evidence type="ECO:0000313" key="7">
    <source>
        <dbReference type="Proteomes" id="UP000078476"/>
    </source>
</evidence>
<reference evidence="6 7" key="1">
    <citation type="submission" date="2016-03" db="EMBL/GenBank/DDBJ databases">
        <authorList>
            <person name="Ploux O."/>
        </authorList>
    </citation>
    <scope>NUCLEOTIDE SEQUENCE [LARGE SCALE GENOMIC DNA]</scope>
    <source>
        <strain evidence="6 7">R-45370</strain>
    </source>
</reference>
<comment type="subunit">
    <text evidence="2 4">Monomer.</text>
</comment>
<dbReference type="InterPro" id="IPR000086">
    <property type="entry name" value="NUDIX_hydrolase_dom"/>
</dbReference>
<keyword evidence="4 6" id="KW-0378">Hydrolase</keyword>
<dbReference type="GO" id="GO:0017110">
    <property type="term" value="F:nucleoside diphosphate phosphatase activity"/>
    <property type="evidence" value="ECO:0007669"/>
    <property type="project" value="InterPro"/>
</dbReference>
<dbReference type="Pfam" id="PF00293">
    <property type="entry name" value="NUDIX"/>
    <property type="match status" value="1"/>
</dbReference>
<dbReference type="PANTHER" id="PTHR43222">
    <property type="entry name" value="NUDIX HYDROLASE 23"/>
    <property type="match status" value="1"/>
</dbReference>
<dbReference type="AlphaFoldDB" id="A0A177N723"/>
<dbReference type="PROSITE" id="PS51462">
    <property type="entry name" value="NUDIX"/>
    <property type="match status" value="1"/>
</dbReference>
<dbReference type="CDD" id="cd03675">
    <property type="entry name" value="NUDIX_Hydrolase"/>
    <property type="match status" value="1"/>
</dbReference>
<evidence type="ECO:0000313" key="6">
    <source>
        <dbReference type="EMBL" id="OAI13645.1"/>
    </source>
</evidence>
<evidence type="ECO:0000259" key="5">
    <source>
        <dbReference type="PROSITE" id="PS51462"/>
    </source>
</evidence>
<dbReference type="RefSeq" id="WP_066984092.1">
    <property type="nucleotide sequence ID" value="NZ_LUUI01000117.1"/>
</dbReference>
<evidence type="ECO:0000256" key="2">
    <source>
        <dbReference type="ARBA" id="ARBA00011245"/>
    </source>
</evidence>
<dbReference type="InterPro" id="IPR033713">
    <property type="entry name" value="NudJ"/>
</dbReference>
<comment type="similarity">
    <text evidence="1 4">Belongs to the Nudix hydrolase family. NudJ subfamily.</text>
</comment>
<evidence type="ECO:0000256" key="3">
    <source>
        <dbReference type="ARBA" id="ARBA00015552"/>
    </source>
</evidence>
<keyword evidence="7" id="KW-1185">Reference proteome</keyword>
<comment type="cofactor">
    <cofactor evidence="4">
        <name>Mg(2+)</name>
        <dbReference type="ChEBI" id="CHEBI:18420"/>
    </cofactor>
</comment>
<feature type="domain" description="Nudix hydrolase" evidence="5">
    <location>
        <begin position="4"/>
        <end position="134"/>
    </location>
</feature>
<proteinExistence type="inferred from homology"/>
<evidence type="ECO:0000256" key="4">
    <source>
        <dbReference type="RuleBase" id="RU364043"/>
    </source>
</evidence>
<organism evidence="6 7">
    <name type="scientific">Methylomonas lenta</name>
    <dbReference type="NCBI Taxonomy" id="980561"/>
    <lineage>
        <taxon>Bacteria</taxon>
        <taxon>Pseudomonadati</taxon>
        <taxon>Pseudomonadota</taxon>
        <taxon>Gammaproteobacteria</taxon>
        <taxon>Methylococcales</taxon>
        <taxon>Methylococcaceae</taxon>
        <taxon>Methylomonas</taxon>
    </lineage>
</organism>
<dbReference type="PANTHER" id="PTHR43222:SF11">
    <property type="entry name" value="PHOSPHATASE NUDJ"/>
    <property type="match status" value="1"/>
</dbReference>
<accession>A0A177N723</accession>
<dbReference type="STRING" id="980561.A1359_11935"/>
<comment type="caution">
    <text evidence="6">The sequence shown here is derived from an EMBL/GenBank/DDBJ whole genome shotgun (WGS) entry which is preliminary data.</text>
</comment>